<dbReference type="Proteomes" id="UP001229955">
    <property type="component" value="Chromosome"/>
</dbReference>
<evidence type="ECO:0000256" key="4">
    <source>
        <dbReference type="ARBA" id="ARBA00022448"/>
    </source>
</evidence>
<organism evidence="17 18">
    <name type="scientific">Pseudogemmatithrix spongiicola</name>
    <dbReference type="NCBI Taxonomy" id="3062599"/>
    <lineage>
        <taxon>Bacteria</taxon>
        <taxon>Pseudomonadati</taxon>
        <taxon>Gemmatimonadota</taxon>
        <taxon>Gemmatimonadia</taxon>
        <taxon>Gemmatimonadales</taxon>
        <taxon>Gemmatimonadaceae</taxon>
        <taxon>Pseudogemmatithrix</taxon>
    </lineage>
</organism>
<dbReference type="GO" id="GO:0015097">
    <property type="term" value="F:mercury ion transmembrane transporter activity"/>
    <property type="evidence" value="ECO:0007669"/>
    <property type="project" value="InterPro"/>
</dbReference>
<evidence type="ECO:0000256" key="3">
    <source>
        <dbReference type="ARBA" id="ARBA00017053"/>
    </source>
</evidence>
<proteinExistence type="inferred from homology"/>
<gene>
    <name evidence="17" type="primary">merT</name>
    <name evidence="16" type="ORF">Strain138_002157</name>
    <name evidence="17" type="ORF">Strain318_002156</name>
</gene>
<accession>A0AA49K1H5</accession>
<feature type="transmembrane region" description="Helical" evidence="15">
    <location>
        <begin position="20"/>
        <end position="46"/>
    </location>
</feature>
<comment type="similarity">
    <text evidence="2">Belongs to the MerT family.</text>
</comment>
<keyword evidence="5" id="KW-0475">Mercuric resistance</keyword>
<feature type="transmembrane region" description="Helical" evidence="15">
    <location>
        <begin position="58"/>
        <end position="74"/>
    </location>
</feature>
<dbReference type="NCBIfam" id="NF010314">
    <property type="entry name" value="PRK13751.2"/>
    <property type="match status" value="1"/>
</dbReference>
<keyword evidence="7" id="KW-0997">Cell inner membrane</keyword>
<dbReference type="GO" id="GO:0005886">
    <property type="term" value="C:plasma membrane"/>
    <property type="evidence" value="ECO:0007669"/>
    <property type="project" value="UniProtKB-SubCell"/>
</dbReference>
<evidence type="ECO:0000256" key="11">
    <source>
        <dbReference type="ARBA" id="ARBA00022989"/>
    </source>
</evidence>
<comment type="subcellular location">
    <subcellularLocation>
        <location evidence="1">Cell inner membrane</location>
        <topology evidence="1">Multi-pass membrane protein</topology>
    </subcellularLocation>
</comment>
<keyword evidence="4" id="KW-0813">Transport</keyword>
<evidence type="ECO:0000256" key="12">
    <source>
        <dbReference type="ARBA" id="ARBA00023136"/>
    </source>
</evidence>
<evidence type="ECO:0000313" key="16">
    <source>
        <dbReference type="EMBL" id="WKW12847.1"/>
    </source>
</evidence>
<evidence type="ECO:0000256" key="10">
    <source>
        <dbReference type="ARBA" id="ARBA00022914"/>
    </source>
</evidence>
<keyword evidence="12 15" id="KW-0472">Membrane</keyword>
<dbReference type="Gene3D" id="1.10.287.910">
    <property type="entry name" value="bacterial mercury transporter, merf"/>
    <property type="match status" value="1"/>
</dbReference>
<dbReference type="InterPro" id="IPR003457">
    <property type="entry name" value="Transprt_MerT"/>
</dbReference>
<keyword evidence="6" id="KW-1003">Cell membrane</keyword>
<evidence type="ECO:0000256" key="15">
    <source>
        <dbReference type="SAM" id="Phobius"/>
    </source>
</evidence>
<keyword evidence="9" id="KW-0479">Metal-binding</keyword>
<evidence type="ECO:0000256" key="1">
    <source>
        <dbReference type="ARBA" id="ARBA00004429"/>
    </source>
</evidence>
<evidence type="ECO:0000256" key="9">
    <source>
        <dbReference type="ARBA" id="ARBA00022723"/>
    </source>
</evidence>
<evidence type="ECO:0000256" key="8">
    <source>
        <dbReference type="ARBA" id="ARBA00022692"/>
    </source>
</evidence>
<accession>A0AA49JVL3</accession>
<dbReference type="GO" id="GO:0046872">
    <property type="term" value="F:metal ion binding"/>
    <property type="evidence" value="ECO:0007669"/>
    <property type="project" value="UniProtKB-KW"/>
</dbReference>
<keyword evidence="18" id="KW-1185">Reference proteome</keyword>
<name>A0AA49K1H5_9BACT</name>
<evidence type="ECO:0000256" key="2">
    <source>
        <dbReference type="ARBA" id="ARBA00008224"/>
    </source>
</evidence>
<dbReference type="EMBL" id="CP130613">
    <property type="protein sequence ID" value="WKW15754.1"/>
    <property type="molecule type" value="Genomic_DNA"/>
</dbReference>
<keyword evidence="10" id="KW-0476">Mercury</keyword>
<evidence type="ECO:0000256" key="14">
    <source>
        <dbReference type="ARBA" id="ARBA00045720"/>
    </source>
</evidence>
<sequence>MDTLGKPESTGTASSGRGALLAGGVAALLASACCLGPLVLLMLGVSGAWIGNLTALEPFRPVFIGVALLAVYFAHRRIFPPAGECLPGEICAVPAVSRTYKVLFWAVVALLGVALVFPYVAPFFY</sequence>
<feature type="transmembrane region" description="Helical" evidence="15">
    <location>
        <begin position="102"/>
        <end position="121"/>
    </location>
</feature>
<evidence type="ECO:0000313" key="18">
    <source>
        <dbReference type="Proteomes" id="UP001229955"/>
    </source>
</evidence>
<keyword evidence="8 15" id="KW-0812">Transmembrane</keyword>
<comment type="function">
    <text evidence="14">Involved in mercury resistance. Probably transfers a mercuric ion from the periplasmic Hg(2+)-binding protein MerP to the cytoplasmic mercuric reductase MerA.</text>
</comment>
<dbReference type="KEGG" id="pspc:Strain318_002156"/>
<dbReference type="EMBL" id="CP130612">
    <property type="protein sequence ID" value="WKW12847.1"/>
    <property type="molecule type" value="Genomic_DNA"/>
</dbReference>
<dbReference type="AlphaFoldDB" id="A0AA49K1H5"/>
<evidence type="ECO:0000256" key="5">
    <source>
        <dbReference type="ARBA" id="ARBA00022466"/>
    </source>
</evidence>
<dbReference type="PROSITE" id="PS51257">
    <property type="entry name" value="PROKAR_LIPOPROTEIN"/>
    <property type="match status" value="1"/>
</dbReference>
<evidence type="ECO:0000313" key="17">
    <source>
        <dbReference type="EMBL" id="WKW15754.1"/>
    </source>
</evidence>
<reference evidence="17" key="1">
    <citation type="submission" date="2023-07" db="EMBL/GenBank/DDBJ databases">
        <authorList>
            <person name="Haufschild T."/>
            <person name="Kallscheuer N."/>
            <person name="Hammer J."/>
            <person name="Kohn T."/>
            <person name="Kabuu M."/>
            <person name="Jogler M."/>
            <person name="Wohfarth N."/>
            <person name="Heuer A."/>
            <person name="Rohde M."/>
            <person name="van Teeseling M.C.F."/>
            <person name="Jogler C."/>
        </authorList>
    </citation>
    <scope>NUCLEOTIDE SEQUENCE</scope>
    <source>
        <strain evidence="16">Strain 138</strain>
        <strain evidence="17">Strain 318</strain>
    </source>
</reference>
<dbReference type="Pfam" id="PF02411">
    <property type="entry name" value="MerT"/>
    <property type="match status" value="1"/>
</dbReference>
<protein>
    <recommendedName>
        <fullName evidence="3">Mercuric transport protein MerT</fullName>
    </recommendedName>
    <alternativeName>
        <fullName evidence="13">Mercury ion transport protein</fullName>
    </alternativeName>
</protein>
<keyword evidence="11 15" id="KW-1133">Transmembrane helix</keyword>
<evidence type="ECO:0000256" key="13">
    <source>
        <dbReference type="ARBA" id="ARBA00030934"/>
    </source>
</evidence>
<dbReference type="RefSeq" id="WP_367885721.1">
    <property type="nucleotide sequence ID" value="NZ_CP130612.1"/>
</dbReference>
<evidence type="ECO:0000256" key="6">
    <source>
        <dbReference type="ARBA" id="ARBA00022475"/>
    </source>
</evidence>
<evidence type="ECO:0000256" key="7">
    <source>
        <dbReference type="ARBA" id="ARBA00022519"/>
    </source>
</evidence>